<evidence type="ECO:0000256" key="2">
    <source>
        <dbReference type="ARBA" id="ARBA00022908"/>
    </source>
</evidence>
<dbReference type="InterPro" id="IPR011010">
    <property type="entry name" value="DNA_brk_join_enz"/>
</dbReference>
<evidence type="ECO:0000313" key="6">
    <source>
        <dbReference type="Proteomes" id="UP000008815"/>
    </source>
</evidence>
<reference evidence="5 6" key="1">
    <citation type="submission" date="2007-04" db="EMBL/GenBank/DDBJ databases">
        <title>Complete genome sequence of Burkholderia multivorans ATCC 17616.</title>
        <authorList>
            <person name="Ohtsubo Y."/>
            <person name="Yamashita A."/>
            <person name="Kurokawa K."/>
            <person name="Takami H."/>
            <person name="Yuhara S."/>
            <person name="Nishiyama E."/>
            <person name="Endo R."/>
            <person name="Miyazaki R."/>
            <person name="Ono A."/>
            <person name="Yano K."/>
            <person name="Ito M."/>
            <person name="Sota M."/>
            <person name="Yuji N."/>
            <person name="Hattori M."/>
            <person name="Tsuda M."/>
        </authorList>
    </citation>
    <scope>NUCLEOTIDE SEQUENCE [LARGE SCALE GENOMIC DNA]</scope>
    <source>
        <strain evidence="6">ATCC 17616 / 249</strain>
    </source>
</reference>
<gene>
    <name evidence="5" type="ordered locus">BMULJ_05815</name>
</gene>
<dbReference type="Pfam" id="PF00589">
    <property type="entry name" value="Phage_integrase"/>
    <property type="match status" value="1"/>
</dbReference>
<dbReference type="CDD" id="cd00397">
    <property type="entry name" value="DNA_BRE_C"/>
    <property type="match status" value="1"/>
</dbReference>
<dbReference type="PANTHER" id="PTHR30349">
    <property type="entry name" value="PHAGE INTEGRASE-RELATED"/>
    <property type="match status" value="1"/>
</dbReference>
<dbReference type="PANTHER" id="PTHR30349:SF81">
    <property type="entry name" value="TYROSINE RECOMBINASE XERC"/>
    <property type="match status" value="1"/>
</dbReference>
<dbReference type="InterPro" id="IPR002104">
    <property type="entry name" value="Integrase_catalytic"/>
</dbReference>
<dbReference type="GO" id="GO:0006310">
    <property type="term" value="P:DNA recombination"/>
    <property type="evidence" value="ECO:0007669"/>
    <property type="project" value="UniProtKB-KW"/>
</dbReference>
<evidence type="ECO:0000313" key="5">
    <source>
        <dbReference type="EMBL" id="BAG47624.1"/>
    </source>
</evidence>
<keyword evidence="2" id="KW-0229">DNA integration</keyword>
<evidence type="ECO:0000256" key="1">
    <source>
        <dbReference type="ARBA" id="ARBA00022829"/>
    </source>
</evidence>
<sequence>MSNTVTRAAVLSPCQIRHLLRVTEATSRHPARDAVILLLGMSVGMRITEVAQLTVADVMFRSGALRTEVSLRAAITKGCRQRAVYFSSRKLVDAIERYLAFRVTHELGTTLDKSRFRGLIPDLPLILSRKRYPYSLNRKKRFSADGQLMDYWAADSLQSYVTSLYKAAGIKASSHSGRRTFATRLLGRGATIEQVQLLLGHESIDDTRRYIDVDREVLSRILEEAI</sequence>
<dbReference type="HOGENOM" id="CLU_027562_29_1_4"/>
<dbReference type="GO" id="GO:0015074">
    <property type="term" value="P:DNA integration"/>
    <property type="evidence" value="ECO:0007669"/>
    <property type="project" value="UniProtKB-KW"/>
</dbReference>
<dbReference type="GO" id="GO:0003677">
    <property type="term" value="F:DNA binding"/>
    <property type="evidence" value="ECO:0007669"/>
    <property type="project" value="InterPro"/>
</dbReference>
<dbReference type="GO" id="GO:0007059">
    <property type="term" value="P:chromosome segregation"/>
    <property type="evidence" value="ECO:0007669"/>
    <property type="project" value="UniProtKB-KW"/>
</dbReference>
<evidence type="ECO:0000256" key="3">
    <source>
        <dbReference type="ARBA" id="ARBA00023172"/>
    </source>
</evidence>
<dbReference type="eggNOG" id="COG4974">
    <property type="taxonomic scope" value="Bacteria"/>
</dbReference>
<dbReference type="InterPro" id="IPR050090">
    <property type="entry name" value="Tyrosine_recombinase_XerCD"/>
</dbReference>
<name>A0A0H3KQW3_BURM1</name>
<dbReference type="Proteomes" id="UP000008815">
    <property type="component" value="Chromosome 3"/>
</dbReference>
<organism evidence="5 6">
    <name type="scientific">Burkholderia multivorans (strain ATCC 17616 / 249)</name>
    <dbReference type="NCBI Taxonomy" id="395019"/>
    <lineage>
        <taxon>Bacteria</taxon>
        <taxon>Pseudomonadati</taxon>
        <taxon>Pseudomonadota</taxon>
        <taxon>Betaproteobacteria</taxon>
        <taxon>Burkholderiales</taxon>
        <taxon>Burkholderiaceae</taxon>
        <taxon>Burkholderia</taxon>
        <taxon>Burkholderia cepacia complex</taxon>
    </lineage>
</organism>
<keyword evidence="3" id="KW-0233">DNA recombination</keyword>
<feature type="domain" description="Tyr recombinase" evidence="4">
    <location>
        <begin position="6"/>
        <end position="223"/>
    </location>
</feature>
<dbReference type="InterPro" id="IPR013762">
    <property type="entry name" value="Integrase-like_cat_sf"/>
</dbReference>
<dbReference type="AlphaFoldDB" id="A0A0H3KQW3"/>
<proteinExistence type="predicted"/>
<keyword evidence="6" id="KW-1185">Reference proteome</keyword>
<dbReference type="STRING" id="395019.BMULJ_05815"/>
<accession>A0A0H3KQW3</accession>
<dbReference type="SUPFAM" id="SSF56349">
    <property type="entry name" value="DNA breaking-rejoining enzymes"/>
    <property type="match status" value="1"/>
</dbReference>
<dbReference type="KEGG" id="bmj:BMULJ_05815"/>
<keyword evidence="1" id="KW-0159">Chromosome partition</keyword>
<dbReference type="PROSITE" id="PS51898">
    <property type="entry name" value="TYR_RECOMBINASE"/>
    <property type="match status" value="1"/>
</dbReference>
<dbReference type="KEGG" id="bmu:Bmul_5700"/>
<evidence type="ECO:0000259" key="4">
    <source>
        <dbReference type="PROSITE" id="PS51898"/>
    </source>
</evidence>
<dbReference type="Gene3D" id="1.10.443.10">
    <property type="entry name" value="Intergrase catalytic core"/>
    <property type="match status" value="1"/>
</dbReference>
<protein>
    <submittedName>
        <fullName evidence="5">Tyrosine recombinase</fullName>
    </submittedName>
</protein>
<dbReference type="SMR" id="A0A0H3KQW3"/>
<dbReference type="RefSeq" id="WP_012218083.1">
    <property type="nucleotide sequence ID" value="NC_010087.1"/>
</dbReference>
<dbReference type="EMBL" id="AP009387">
    <property type="protein sequence ID" value="BAG47624.1"/>
    <property type="molecule type" value="Genomic_DNA"/>
</dbReference>